<dbReference type="GO" id="GO:0006020">
    <property type="term" value="P:inositol metabolic process"/>
    <property type="evidence" value="ECO:0007669"/>
    <property type="project" value="TreeGrafter"/>
</dbReference>
<protein>
    <submittedName>
        <fullName evidence="2">3'(2'),5'-bisphosphate nucleotidase CysQ</fullName>
    </submittedName>
</protein>
<dbReference type="InterPro" id="IPR000760">
    <property type="entry name" value="Inositol_monophosphatase-like"/>
</dbReference>
<dbReference type="STRING" id="1428628.WN71_008895"/>
<dbReference type="Gene3D" id="3.30.540.10">
    <property type="entry name" value="Fructose-1,6-Bisphosphatase, subunit A, domain 1"/>
    <property type="match status" value="1"/>
</dbReference>
<evidence type="ECO:0000313" key="3">
    <source>
        <dbReference type="Proteomes" id="UP000034196"/>
    </source>
</evidence>
<comment type="cofactor">
    <cofactor evidence="1">
        <name>Mg(2+)</name>
        <dbReference type="ChEBI" id="CHEBI:18420"/>
    </cofactor>
</comment>
<feature type="binding site" evidence="1">
    <location>
        <position position="225"/>
    </location>
    <ligand>
        <name>Mg(2+)</name>
        <dbReference type="ChEBI" id="CHEBI:18420"/>
        <label>1</label>
        <note>catalytic</note>
    </ligand>
</feature>
<dbReference type="EMBL" id="LAVA02000017">
    <property type="protein sequence ID" value="OIJ68286.1"/>
    <property type="molecule type" value="Genomic_DNA"/>
</dbReference>
<keyword evidence="1" id="KW-0479">Metal-binding</keyword>
<accession>A0A1J4P4B6</accession>
<evidence type="ECO:0000256" key="1">
    <source>
        <dbReference type="PIRSR" id="PIRSR600760-2"/>
    </source>
</evidence>
<keyword evidence="3" id="KW-1185">Reference proteome</keyword>
<dbReference type="GO" id="GO:0007165">
    <property type="term" value="P:signal transduction"/>
    <property type="evidence" value="ECO:0007669"/>
    <property type="project" value="TreeGrafter"/>
</dbReference>
<feature type="binding site" evidence="1">
    <location>
        <position position="95"/>
    </location>
    <ligand>
        <name>Mg(2+)</name>
        <dbReference type="ChEBI" id="CHEBI:18420"/>
        <label>1</label>
        <note>catalytic</note>
    </ligand>
</feature>
<dbReference type="AlphaFoldDB" id="A0A1J4P4B6"/>
<evidence type="ECO:0000313" key="2">
    <source>
        <dbReference type="EMBL" id="OIJ68286.1"/>
    </source>
</evidence>
<dbReference type="CDD" id="cd01638">
    <property type="entry name" value="CysQ"/>
    <property type="match status" value="1"/>
</dbReference>
<dbReference type="GO" id="GO:0008934">
    <property type="term" value="F:inositol monophosphate 1-phosphatase activity"/>
    <property type="evidence" value="ECO:0007669"/>
    <property type="project" value="TreeGrafter"/>
</dbReference>
<dbReference type="Gene3D" id="3.40.190.80">
    <property type="match status" value="1"/>
</dbReference>
<keyword evidence="1" id="KW-0460">Magnesium</keyword>
<dbReference type="OrthoDB" id="9785695at2"/>
<dbReference type="Proteomes" id="UP000034196">
    <property type="component" value="Unassembled WGS sequence"/>
</dbReference>
<comment type="caution">
    <text evidence="2">The sequence shown here is derived from an EMBL/GenBank/DDBJ whole genome shotgun (WGS) entry which is preliminary data.</text>
</comment>
<dbReference type="GO" id="GO:0046872">
    <property type="term" value="F:metal ion binding"/>
    <property type="evidence" value="ECO:0007669"/>
    <property type="project" value="UniProtKB-KW"/>
</dbReference>
<dbReference type="PANTHER" id="PTHR20854">
    <property type="entry name" value="INOSITOL MONOPHOSPHATASE"/>
    <property type="match status" value="1"/>
</dbReference>
<dbReference type="PANTHER" id="PTHR20854:SF4">
    <property type="entry name" value="INOSITOL-1-MONOPHOSPHATASE-RELATED"/>
    <property type="match status" value="1"/>
</dbReference>
<name>A0A1J4P4B6_9ACTN</name>
<dbReference type="PRINTS" id="PR00377">
    <property type="entry name" value="IMPHPHTASES"/>
</dbReference>
<dbReference type="Pfam" id="PF00459">
    <property type="entry name" value="Inositol_P"/>
    <property type="match status" value="1"/>
</dbReference>
<organism evidence="2 3">
    <name type="scientific">Streptomyces mangrovisoli</name>
    <dbReference type="NCBI Taxonomy" id="1428628"/>
    <lineage>
        <taxon>Bacteria</taxon>
        <taxon>Bacillati</taxon>
        <taxon>Actinomycetota</taxon>
        <taxon>Actinomycetes</taxon>
        <taxon>Kitasatosporales</taxon>
        <taxon>Streptomycetaceae</taxon>
        <taxon>Streptomyces</taxon>
    </lineage>
</organism>
<gene>
    <name evidence="2" type="ORF">WN71_008895</name>
</gene>
<dbReference type="RefSeq" id="WP_046592187.1">
    <property type="nucleotide sequence ID" value="NZ_LAVA02000017.1"/>
</dbReference>
<proteinExistence type="predicted"/>
<reference evidence="2" key="1">
    <citation type="submission" date="2016-10" db="EMBL/GenBank/DDBJ databases">
        <title>Genome sequence of Streptomyces mangrovisoli MUSC 149.</title>
        <authorList>
            <person name="Lee L.-H."/>
            <person name="Ser H.-L."/>
        </authorList>
    </citation>
    <scope>NUCLEOTIDE SEQUENCE [LARGE SCALE GENOMIC DNA]</scope>
    <source>
        <strain evidence="2">MUSC 149</strain>
    </source>
</reference>
<sequence length="272" mass="28651">MPETLRTTDVAAFDADLLDRTASAVRTAGSALRERFGEVVRHRTREELMRALAANDDSVLDILRPLLAGLRPDAGWVEDELDGGALPPGEWWVVDPAEGNVNHLHALPEWAVTATLVRENQPVLTAVHLPLTGETYTARTGAGAHLDGLPLHVSQAADLGLGIVATSQARPDEDEAVVRRVGSSITAMLFDALVVRTAVPATLHLANVAAGRIDAFWQFAGARADLLPGALLVTEAGGRISDAEGRPWTPESGSFLAAAPGVHAAAVATLSR</sequence>
<dbReference type="SUPFAM" id="SSF56655">
    <property type="entry name" value="Carbohydrate phosphatase"/>
    <property type="match status" value="1"/>
</dbReference>